<dbReference type="PANTHER" id="PTHR33527:SF18">
    <property type="entry name" value="F13O11.17 PROTEIN"/>
    <property type="match status" value="1"/>
</dbReference>
<protein>
    <submittedName>
        <fullName evidence="2">Uncharacterized protein LOC107027673</fullName>
    </submittedName>
</protein>
<reference evidence="1" key="1">
    <citation type="journal article" date="2014" name="Nat. Genet.">
        <title>The genome of the stress-tolerant wild tomato species Solanum pennellii.</title>
        <authorList>
            <person name="Bolger A."/>
            <person name="Scossa F."/>
            <person name="Bolger M.E."/>
            <person name="Lanz C."/>
            <person name="Maumus F."/>
            <person name="Tohge T."/>
            <person name="Quesneville H."/>
            <person name="Alseekh S."/>
            <person name="Sorensen I."/>
            <person name="Lichtenstein G."/>
            <person name="Fich E.A."/>
            <person name="Conte M."/>
            <person name="Keller H."/>
            <person name="Schneeberger K."/>
            <person name="Schwacke R."/>
            <person name="Ofner I."/>
            <person name="Vrebalov J."/>
            <person name="Xu Y."/>
            <person name="Osorio S."/>
            <person name="Aflitos S.A."/>
            <person name="Schijlen E."/>
            <person name="Jimenez-Gomez J.M."/>
            <person name="Ryngajllo M."/>
            <person name="Kimura S."/>
            <person name="Kumar R."/>
            <person name="Koenig D."/>
            <person name="Headland L.R."/>
            <person name="Maloof J.N."/>
            <person name="Sinha N."/>
            <person name="van Ham R.C."/>
            <person name="Lankhorst R.K."/>
            <person name="Mao L."/>
            <person name="Vogel A."/>
            <person name="Arsova B."/>
            <person name="Panstruga R."/>
            <person name="Fei Z."/>
            <person name="Rose J.K."/>
            <person name="Zamir D."/>
            <person name="Carrari F."/>
            <person name="Giovannoni J.J."/>
            <person name="Weigel D."/>
            <person name="Usadel B."/>
            <person name="Fernie A.R."/>
        </authorList>
    </citation>
    <scope>NUCLEOTIDE SEQUENCE [LARGE SCALE GENOMIC DNA]</scope>
    <source>
        <strain evidence="1">cv. LA0716</strain>
    </source>
</reference>
<sequence length="224" mass="25886">MASKSITLKDLHSFYSFDQELFIRLVLILHHDPDVPIMEINLLAKEAVMCLRWVQSKVPPKSNLARDILVWVLSKGYPKVPLNFPIHVPGFPHQTFGTITVILRSLDYIIPNKNGPLENMWSLKPKSQVDDRTILLTLSRGEHMTKKEVVELFNSKYRDCVEDVNMLPPTSSKHLLYAQMVVRDVSTIDQILSTKPIAKFKINGKDVWARRLWIPIYTQQKVKK</sequence>
<evidence type="ECO:0000313" key="1">
    <source>
        <dbReference type="Proteomes" id="UP000694930"/>
    </source>
</evidence>
<reference evidence="2" key="2">
    <citation type="submission" date="2025-08" db="UniProtKB">
        <authorList>
            <consortium name="RefSeq"/>
        </authorList>
    </citation>
    <scope>IDENTIFICATION</scope>
</reference>
<accession>A0ABM1HE81</accession>
<dbReference type="PANTHER" id="PTHR33527">
    <property type="entry name" value="OS07G0274300 PROTEIN"/>
    <property type="match status" value="1"/>
</dbReference>
<dbReference type="RefSeq" id="XP_015084258.1">
    <property type="nucleotide sequence ID" value="XM_015228772.1"/>
</dbReference>
<proteinExistence type="predicted"/>
<evidence type="ECO:0000313" key="2">
    <source>
        <dbReference type="RefSeq" id="XP_015084258.1"/>
    </source>
</evidence>
<organism evidence="1 2">
    <name type="scientific">Solanum pennellii</name>
    <name type="common">Tomato</name>
    <name type="synonym">Lycopersicon pennellii</name>
    <dbReference type="NCBI Taxonomy" id="28526"/>
    <lineage>
        <taxon>Eukaryota</taxon>
        <taxon>Viridiplantae</taxon>
        <taxon>Streptophyta</taxon>
        <taxon>Embryophyta</taxon>
        <taxon>Tracheophyta</taxon>
        <taxon>Spermatophyta</taxon>
        <taxon>Magnoliopsida</taxon>
        <taxon>eudicotyledons</taxon>
        <taxon>Gunneridae</taxon>
        <taxon>Pentapetalae</taxon>
        <taxon>asterids</taxon>
        <taxon>lamiids</taxon>
        <taxon>Solanales</taxon>
        <taxon>Solanaceae</taxon>
        <taxon>Solanoideae</taxon>
        <taxon>Solaneae</taxon>
        <taxon>Solanum</taxon>
        <taxon>Solanum subgen. Lycopersicon</taxon>
    </lineage>
</organism>
<name>A0ABM1HE81_SOLPN</name>
<dbReference type="GeneID" id="107027673"/>
<keyword evidence="1" id="KW-1185">Reference proteome</keyword>
<gene>
    <name evidence="2" type="primary">LOC107027673</name>
</gene>
<dbReference type="Proteomes" id="UP000694930">
    <property type="component" value="Chromosome 8"/>
</dbReference>